<feature type="binding site" description="via carbamate group" evidence="4">
    <location>
        <position position="161"/>
    </location>
    <ligand>
        <name>Zn(2+)</name>
        <dbReference type="ChEBI" id="CHEBI:29105"/>
        <label>2</label>
    </ligand>
</feature>
<dbReference type="InterPro" id="IPR001559">
    <property type="entry name" value="Phosphotriesterase"/>
</dbReference>
<feature type="binding site" evidence="4">
    <location>
        <position position="194"/>
    </location>
    <ligand>
        <name>Zn(2+)</name>
        <dbReference type="ChEBI" id="CHEBI:29105"/>
        <label>2</label>
    </ligand>
</feature>
<evidence type="ECO:0000256" key="2">
    <source>
        <dbReference type="ARBA" id="ARBA00022801"/>
    </source>
</evidence>
<evidence type="ECO:0000313" key="6">
    <source>
        <dbReference type="EMBL" id="MCW0482925.1"/>
    </source>
</evidence>
<proteinExistence type="inferred from homology"/>
<dbReference type="PROSITE" id="PS51347">
    <property type="entry name" value="PHOSPHOTRIESTERASE_2"/>
    <property type="match status" value="1"/>
</dbReference>
<dbReference type="Pfam" id="PF02126">
    <property type="entry name" value="PTE"/>
    <property type="match status" value="1"/>
</dbReference>
<accession>A0AA41Y6U0</accession>
<comment type="similarity">
    <text evidence="5">Belongs to the metallo-dependent hydrolases superfamily. Phosphotriesterase family.</text>
</comment>
<dbReference type="Proteomes" id="UP001163821">
    <property type="component" value="Unassembled WGS sequence"/>
</dbReference>
<dbReference type="PANTHER" id="PTHR10819:SF3">
    <property type="entry name" value="PHOSPHOTRIESTERASE-RELATED PROTEIN"/>
    <property type="match status" value="1"/>
</dbReference>
<keyword evidence="1 4" id="KW-0479">Metal-binding</keyword>
<evidence type="ECO:0000256" key="3">
    <source>
        <dbReference type="PIRSR" id="PIRSR601559-50"/>
    </source>
</evidence>
<dbReference type="GO" id="GO:0008270">
    <property type="term" value="F:zinc ion binding"/>
    <property type="evidence" value="ECO:0007669"/>
    <property type="project" value="InterPro"/>
</dbReference>
<comment type="caution">
    <text evidence="6">The sequence shown here is derived from an EMBL/GenBank/DDBJ whole genome shotgun (WGS) entry which is preliminary data.</text>
</comment>
<organism evidence="6 7">
    <name type="scientific">Gaoshiqia sediminis</name>
    <dbReference type="NCBI Taxonomy" id="2986998"/>
    <lineage>
        <taxon>Bacteria</taxon>
        <taxon>Pseudomonadati</taxon>
        <taxon>Bacteroidota</taxon>
        <taxon>Bacteroidia</taxon>
        <taxon>Marinilabiliales</taxon>
        <taxon>Prolixibacteraceae</taxon>
        <taxon>Gaoshiqia</taxon>
    </lineage>
</organism>
<dbReference type="InterPro" id="IPR032466">
    <property type="entry name" value="Metal_Hydrolase"/>
</dbReference>
<feature type="binding site" evidence="4">
    <location>
        <position position="222"/>
    </location>
    <ligand>
        <name>Zn(2+)</name>
        <dbReference type="ChEBI" id="CHEBI:29105"/>
        <label>2</label>
    </ligand>
</feature>
<protein>
    <submittedName>
        <fullName evidence="6">Phosphotriesterase</fullName>
    </submittedName>
</protein>
<evidence type="ECO:0000256" key="1">
    <source>
        <dbReference type="ARBA" id="ARBA00022723"/>
    </source>
</evidence>
<feature type="modified residue" description="N6-carboxylysine" evidence="3 5">
    <location>
        <position position="161"/>
    </location>
</feature>
<sequence length="337" mass="37855">MMRIQPILILMLLLTGCVSRQAGKIITVNGEISADELGLTLEHEHVLVDFTRQADNAPEPYTLDEAVAHVLPFLKELQAHGVKAFVECTPMHVGRDVRLLKRLSDETGLHILTNTGFYGAQNNRFIPKQVLLMDAEAIAQFWIAEFEQGIEGTGIKPGFIKIGVDRKPLSEFHATLARAAAITHKATGLTIMAHTGPAVAAFQQLDILREEGVSPEAFIWTHASDEKDWDKLVRVARLGAWISLDKYGWKEDYREDYPRLLLKFKSEGLLHNVLLSHDAGWFDPGQPDQPFKPYTPLFDELLPRLRQEGFTDAELNQLLVTNPATAFTVKKRLFTNP</sequence>
<dbReference type="PROSITE" id="PS51257">
    <property type="entry name" value="PROKAR_LIPOPROTEIN"/>
    <property type="match status" value="1"/>
</dbReference>
<gene>
    <name evidence="6" type="ORF">N2K84_09315</name>
</gene>
<evidence type="ECO:0000256" key="5">
    <source>
        <dbReference type="PROSITE-ProRule" id="PRU00679"/>
    </source>
</evidence>
<keyword evidence="7" id="KW-1185">Reference proteome</keyword>
<reference evidence="6" key="1">
    <citation type="submission" date="2022-10" db="EMBL/GenBank/DDBJ databases">
        <title>Gaoshiqiia sediminis gen. nov., sp. nov., isolated from coastal sediment.</title>
        <authorList>
            <person name="Yu W.X."/>
            <person name="Mu D.S."/>
            <person name="Du J.Z."/>
            <person name="Liang Y.Q."/>
        </authorList>
    </citation>
    <scope>NUCLEOTIDE SEQUENCE</scope>
    <source>
        <strain evidence="6">A06</strain>
    </source>
</reference>
<dbReference type="RefSeq" id="WP_282591528.1">
    <property type="nucleotide sequence ID" value="NZ_JAPAAF010000010.1"/>
</dbReference>
<dbReference type="Gene3D" id="3.20.20.140">
    <property type="entry name" value="Metal-dependent hydrolases"/>
    <property type="match status" value="1"/>
</dbReference>
<dbReference type="PROSITE" id="PS01322">
    <property type="entry name" value="PHOSPHOTRIESTERASE_1"/>
    <property type="match status" value="1"/>
</dbReference>
<evidence type="ECO:0000256" key="4">
    <source>
        <dbReference type="PIRSR" id="PIRSR601559-51"/>
    </source>
</evidence>
<feature type="binding site" evidence="4">
    <location>
        <position position="45"/>
    </location>
    <ligand>
        <name>Zn(2+)</name>
        <dbReference type="ChEBI" id="CHEBI:29105"/>
        <label>1</label>
    </ligand>
</feature>
<dbReference type="InterPro" id="IPR017947">
    <property type="entry name" value="AryldialkylPase_Zn-BS"/>
</dbReference>
<name>A0AA41Y6U0_9BACT</name>
<dbReference type="GO" id="GO:0016788">
    <property type="term" value="F:hydrolase activity, acting on ester bonds"/>
    <property type="evidence" value="ECO:0007669"/>
    <property type="project" value="InterPro"/>
</dbReference>
<dbReference type="PANTHER" id="PTHR10819">
    <property type="entry name" value="PHOSPHOTRIESTERASE-RELATED"/>
    <property type="match status" value="1"/>
</dbReference>
<dbReference type="AlphaFoldDB" id="A0AA41Y6U0"/>
<feature type="binding site" evidence="4">
    <location>
        <position position="43"/>
    </location>
    <ligand>
        <name>Zn(2+)</name>
        <dbReference type="ChEBI" id="CHEBI:29105"/>
        <label>1</label>
    </ligand>
</feature>
<comment type="cofactor">
    <cofactor evidence="4">
        <name>a divalent metal cation</name>
        <dbReference type="ChEBI" id="CHEBI:60240"/>
    </cofactor>
    <text evidence="4">Binds 2 divalent metal cations per subunit.</text>
</comment>
<evidence type="ECO:0000313" key="7">
    <source>
        <dbReference type="Proteomes" id="UP001163821"/>
    </source>
</evidence>
<feature type="binding site" evidence="4">
    <location>
        <position position="278"/>
    </location>
    <ligand>
        <name>Zn(2+)</name>
        <dbReference type="ChEBI" id="CHEBI:29105"/>
        <label>1</label>
    </ligand>
</feature>
<dbReference type="SUPFAM" id="SSF51556">
    <property type="entry name" value="Metallo-dependent hydrolases"/>
    <property type="match status" value="1"/>
</dbReference>
<keyword evidence="2" id="KW-0378">Hydrolase</keyword>
<feature type="binding site" description="via carbamate group" evidence="4">
    <location>
        <position position="161"/>
    </location>
    <ligand>
        <name>Zn(2+)</name>
        <dbReference type="ChEBI" id="CHEBI:29105"/>
        <label>1</label>
    </ligand>
</feature>
<dbReference type="EMBL" id="JAPAAF010000010">
    <property type="protein sequence ID" value="MCW0482925.1"/>
    <property type="molecule type" value="Genomic_DNA"/>
</dbReference>